<keyword evidence="5 9" id="KW-0010">Activator</keyword>
<proteinExistence type="inferred from homology"/>
<evidence type="ECO:0000313" key="13">
    <source>
        <dbReference type="Proteomes" id="UP000283269"/>
    </source>
</evidence>
<evidence type="ECO:0000256" key="10">
    <source>
        <dbReference type="SAM" id="MobiDB-lite"/>
    </source>
</evidence>
<evidence type="ECO:0000256" key="7">
    <source>
        <dbReference type="ARBA" id="ARBA00023242"/>
    </source>
</evidence>
<dbReference type="PANTHER" id="PTHR12809">
    <property type="entry name" value="MEDIATOR COMPLEX SUBUNIT"/>
    <property type="match status" value="1"/>
</dbReference>
<dbReference type="InParanoid" id="A0A409XSG6"/>
<evidence type="ECO:0000256" key="3">
    <source>
        <dbReference type="ARBA" id="ARBA00019619"/>
    </source>
</evidence>
<dbReference type="Pfam" id="PF08638">
    <property type="entry name" value="Med14"/>
    <property type="match status" value="1"/>
</dbReference>
<dbReference type="EMBL" id="NHYD01000644">
    <property type="protein sequence ID" value="PPQ93657.1"/>
    <property type="molecule type" value="Genomic_DNA"/>
</dbReference>
<dbReference type="InterPro" id="IPR055122">
    <property type="entry name" value="Med14_N"/>
</dbReference>
<evidence type="ECO:0000256" key="4">
    <source>
        <dbReference type="ARBA" id="ARBA00023015"/>
    </source>
</evidence>
<dbReference type="InterPro" id="IPR013947">
    <property type="entry name" value="Mediator_Med14"/>
</dbReference>
<accession>A0A409XSG6</accession>
<evidence type="ECO:0000256" key="8">
    <source>
        <dbReference type="ARBA" id="ARBA00032007"/>
    </source>
</evidence>
<comment type="subcellular location">
    <subcellularLocation>
        <location evidence="1 9">Nucleus</location>
    </subcellularLocation>
</comment>
<dbReference type="STRING" id="93625.A0A409XSG6"/>
<dbReference type="FunCoup" id="A0A409XSG6">
    <property type="interactions" value="17"/>
</dbReference>
<evidence type="ECO:0000256" key="2">
    <source>
        <dbReference type="ARBA" id="ARBA00007813"/>
    </source>
</evidence>
<dbReference type="AlphaFoldDB" id="A0A409XSG6"/>
<comment type="function">
    <text evidence="9">Component of the Mediator complex, a coactivator involved in the regulated transcription of nearly all RNA polymerase II-dependent genes. Mediator functions as a bridge to convey information from gene-specific regulatory proteins to the basal RNA polymerase II transcription machinery. Mediator is recruited to promoters by direct interactions with regulatory proteins and serves as a scaffold for the assembly of a functional preinitiation complex with RNA polymerase II and the general transcription factors.</text>
</comment>
<organism evidence="12 13">
    <name type="scientific">Psilocybe cyanescens</name>
    <dbReference type="NCBI Taxonomy" id="93625"/>
    <lineage>
        <taxon>Eukaryota</taxon>
        <taxon>Fungi</taxon>
        <taxon>Dikarya</taxon>
        <taxon>Basidiomycota</taxon>
        <taxon>Agaricomycotina</taxon>
        <taxon>Agaricomycetes</taxon>
        <taxon>Agaricomycetidae</taxon>
        <taxon>Agaricales</taxon>
        <taxon>Agaricineae</taxon>
        <taxon>Strophariaceae</taxon>
        <taxon>Psilocybe</taxon>
    </lineage>
</organism>
<evidence type="ECO:0000256" key="6">
    <source>
        <dbReference type="ARBA" id="ARBA00023163"/>
    </source>
</evidence>
<reference evidence="12 13" key="1">
    <citation type="journal article" date="2018" name="Evol. Lett.">
        <title>Horizontal gene cluster transfer increased hallucinogenic mushroom diversity.</title>
        <authorList>
            <person name="Reynolds H.T."/>
            <person name="Vijayakumar V."/>
            <person name="Gluck-Thaler E."/>
            <person name="Korotkin H.B."/>
            <person name="Matheny P.B."/>
            <person name="Slot J.C."/>
        </authorList>
    </citation>
    <scope>NUCLEOTIDE SEQUENCE [LARGE SCALE GENOMIC DNA]</scope>
    <source>
        <strain evidence="12 13">2631</strain>
    </source>
</reference>
<comment type="caution">
    <text evidence="12">The sequence shown here is derived from an EMBL/GenBank/DDBJ whole genome shotgun (WGS) entry which is preliminary data.</text>
</comment>
<feature type="compositionally biased region" description="Pro residues" evidence="10">
    <location>
        <begin position="299"/>
        <end position="312"/>
    </location>
</feature>
<evidence type="ECO:0000256" key="9">
    <source>
        <dbReference type="RuleBase" id="RU365082"/>
    </source>
</evidence>
<keyword evidence="13" id="KW-1185">Reference proteome</keyword>
<dbReference type="Proteomes" id="UP000283269">
    <property type="component" value="Unassembled WGS sequence"/>
</dbReference>
<keyword evidence="4 9" id="KW-0805">Transcription regulation</keyword>
<evidence type="ECO:0000256" key="1">
    <source>
        <dbReference type="ARBA" id="ARBA00004123"/>
    </source>
</evidence>
<evidence type="ECO:0000259" key="11">
    <source>
        <dbReference type="Pfam" id="PF08638"/>
    </source>
</evidence>
<feature type="region of interest" description="Disordered" evidence="10">
    <location>
        <begin position="291"/>
        <end position="314"/>
    </location>
</feature>
<dbReference type="GO" id="GO:0006357">
    <property type="term" value="P:regulation of transcription by RNA polymerase II"/>
    <property type="evidence" value="ECO:0007669"/>
    <property type="project" value="InterPro"/>
</dbReference>
<feature type="domain" description="Mediator complex subunit MED14 N-terminal" evidence="11">
    <location>
        <begin position="49"/>
        <end position="238"/>
    </location>
</feature>
<keyword evidence="6 9" id="KW-0804">Transcription</keyword>
<dbReference type="PANTHER" id="PTHR12809:SF2">
    <property type="entry name" value="MEDIATOR OF RNA POLYMERASE II TRANSCRIPTION SUBUNIT 14"/>
    <property type="match status" value="1"/>
</dbReference>
<gene>
    <name evidence="12" type="ORF">CVT25_012716</name>
</gene>
<sequence length="1124" mass="125913">MDSIAQNDMAVDSQPTLIGVYSNGIHQDESLEPSIEELEKELPVVLDSQISLGDLISRVVQSIYAELSEYAETMPNMSKEARKRKLADWVVQTKKQVVKLYAVAKWSRDADAVQKCMNITAFLMTQNQQFEDTIRGLNYGKESLDPARLRNHDLLTSLDVLTKGSYLRLPTCIKKLAIPPTPLTDAEVDKTLLDMEETIRYRLRMTEIIPVEMSDYRIASGRVHFTVPKLFSASLCLQGADKTSGWFCTHVEFLINVGGDLTGLQAVAIEFPRIPVGIIKQHITDEADNRLGYYHEGPTPEPPAPEAPPRPRLPQGVIDTPLVRVYNFLQMMSLSYQLEILWYQAERMRSLGWADYLKVEMTPDRKSLRASYWLRTPGRNQRIPLLGGTFTISIIETHAPPQTGPGPARTSRQRVAARLQQKAKLGHAKPSDEVEGLKFSVEWEPSRGALGVVISPEDASLPESVLKIDADNLDFEHLLRMSIQQHTKALLQSFRNQLQHGPNKVFSQPGGAALVLEDNVQALRVQLCDEEIVIITIDPRTGKLDLRDTGDLAAAGRGPRFRVVTDRLNENPAALFEALFSLRGTTIIDLAEQKANYLGLQVYRRRSFSKQEMEKLGPEHIWSLFIQLSNFPSHYLVLVVAEERFKYALITAKPIQNAPFTTMVMEDIAWLDFDRIREAAFPSAPHSNSQANIKHDEIGDQALPVDQADKIGSPSRFNLDTQGLRELYSYCSARVAFINVERQFKIRGIPFTHVNPTTSSSITPELAWIQSSLARSVPALCVQSEHILSGAPAAEAAMPNIRVIPLNWWSNEKAQVVTCVKLKYVQQPMGKKASGSAVIRPSKRIIYDTTEAVVSFLSENVNTCVDEFLEEWARVSKMVVIAREVAQMSNHAKWRDVRLLSFDLQTVEFAYAQNYTVSITCEDQLSPTGGSFDLEFSRIELQDAMETDIEFDAFNPHEDAEPFLRDILRHAHGRLAPSLHYLVTLLRDTLPIVVELHKIRQECNERGKHIDVFAKAAGWYRLLYSDLKHALDFRLMTSQRIAILDASHSLFDVGKKDPLIDGLVLQPIPRLREIVSEAVREGLASGKLAVGKIAAVDVGVVCNGGSVGVLTSAIHAQVLKELDT</sequence>
<dbReference type="OrthoDB" id="205099at2759"/>
<evidence type="ECO:0000256" key="5">
    <source>
        <dbReference type="ARBA" id="ARBA00023159"/>
    </source>
</evidence>
<keyword evidence="7 9" id="KW-0539">Nucleus</keyword>
<comment type="subunit">
    <text evidence="9">Component of the Mediator complex.</text>
</comment>
<dbReference type="GO" id="GO:0003712">
    <property type="term" value="F:transcription coregulator activity"/>
    <property type="evidence" value="ECO:0007669"/>
    <property type="project" value="UniProtKB-UniRule"/>
</dbReference>
<name>A0A409XSG6_PSICY</name>
<comment type="similarity">
    <text evidence="2 9">Belongs to the Mediator complex subunit 14 family.</text>
</comment>
<evidence type="ECO:0000313" key="12">
    <source>
        <dbReference type="EMBL" id="PPQ93657.1"/>
    </source>
</evidence>
<dbReference type="GO" id="GO:0070847">
    <property type="term" value="C:core mediator complex"/>
    <property type="evidence" value="ECO:0007669"/>
    <property type="project" value="TreeGrafter"/>
</dbReference>
<dbReference type="GO" id="GO:0016592">
    <property type="term" value="C:mediator complex"/>
    <property type="evidence" value="ECO:0007669"/>
    <property type="project" value="UniProtKB-UniRule"/>
</dbReference>
<protein>
    <recommendedName>
        <fullName evidence="3 9">Mediator of RNA polymerase II transcription subunit 14</fullName>
    </recommendedName>
    <alternativeName>
        <fullName evidence="8 9">Mediator complex subunit 14</fullName>
    </alternativeName>
</protein>